<keyword evidence="1" id="KW-0472">Membrane</keyword>
<feature type="transmembrane region" description="Helical" evidence="1">
    <location>
        <begin position="58"/>
        <end position="78"/>
    </location>
</feature>
<gene>
    <name evidence="2" type="ORF">ABOZ73_02730</name>
</gene>
<accession>A0AB39KU58</accession>
<sequence length="133" mass="14483">MSDPNDVHTPPAPIISGLRCKCPRCGEGKLFEGFLKVAPACNVCGLSYAFADPADGPAFFVMTGIGCAIMALFAWIEIAYQPPIWFHFLFTLPLFAAGCLGTLRPVKAWLIASQFYHKAEDARFESVGKHGPF</sequence>
<name>A0AB39KU58_9CAUL</name>
<dbReference type="Pfam" id="PF06170">
    <property type="entry name" value="DUF983"/>
    <property type="match status" value="1"/>
</dbReference>
<feature type="transmembrane region" description="Helical" evidence="1">
    <location>
        <begin position="84"/>
        <end position="103"/>
    </location>
</feature>
<dbReference type="AlphaFoldDB" id="A0AB39KU58"/>
<proteinExistence type="predicted"/>
<protein>
    <submittedName>
        <fullName evidence="2">DUF983 domain-containing protein</fullName>
    </submittedName>
</protein>
<evidence type="ECO:0000256" key="1">
    <source>
        <dbReference type="SAM" id="Phobius"/>
    </source>
</evidence>
<reference evidence="2" key="1">
    <citation type="submission" date="2024-06" db="EMBL/GenBank/DDBJ databases">
        <title>Caulobacter inopinatus, sp. nov.</title>
        <authorList>
            <person name="Donachie S.P."/>
        </authorList>
    </citation>
    <scope>NUCLEOTIDE SEQUENCE</scope>
    <source>
        <strain evidence="2">73W</strain>
    </source>
</reference>
<dbReference type="RefSeq" id="WP_369060513.1">
    <property type="nucleotide sequence ID" value="NZ_CP158375.1"/>
</dbReference>
<dbReference type="EMBL" id="CP158375">
    <property type="protein sequence ID" value="XDO97351.1"/>
    <property type="molecule type" value="Genomic_DNA"/>
</dbReference>
<keyword evidence="1" id="KW-0812">Transmembrane</keyword>
<evidence type="ECO:0000313" key="2">
    <source>
        <dbReference type="EMBL" id="XDO97351.1"/>
    </source>
</evidence>
<keyword evidence="1" id="KW-1133">Transmembrane helix</keyword>
<dbReference type="InterPro" id="IPR009325">
    <property type="entry name" value="DUF983"/>
</dbReference>
<organism evidence="2">
    <name type="scientific">Caulobacter sp. 73W</name>
    <dbReference type="NCBI Taxonomy" id="3161137"/>
    <lineage>
        <taxon>Bacteria</taxon>
        <taxon>Pseudomonadati</taxon>
        <taxon>Pseudomonadota</taxon>
        <taxon>Alphaproteobacteria</taxon>
        <taxon>Caulobacterales</taxon>
        <taxon>Caulobacteraceae</taxon>
        <taxon>Caulobacter</taxon>
    </lineage>
</organism>